<dbReference type="Proteomes" id="UP000199365">
    <property type="component" value="Unassembled WGS sequence"/>
</dbReference>
<dbReference type="RefSeq" id="WP_167368694.1">
    <property type="nucleotide sequence ID" value="NZ_FNKX01000002.1"/>
</dbReference>
<sequence>MFRFDEKLTVYLHRDPVDFRYGMNSLSILVEQAMRLNPMDSSLYVFTNRRCDRVKILGWQHNGFWLMLKRLEANDRFVWPDSKTEVVTLTVDLLHWLLEGADIAALQRHPKRHYARVS</sequence>
<evidence type="ECO:0000313" key="2">
    <source>
        <dbReference type="EMBL" id="SDR60088.1"/>
    </source>
</evidence>
<evidence type="ECO:0000313" key="3">
    <source>
        <dbReference type="Proteomes" id="UP000199365"/>
    </source>
</evidence>
<dbReference type="InterPro" id="IPR008878">
    <property type="entry name" value="Transposase_IS66_Orf2"/>
</dbReference>
<dbReference type="PANTHER" id="PTHR36455:SF1">
    <property type="entry name" value="BLR8292 PROTEIN"/>
    <property type="match status" value="1"/>
</dbReference>
<reference evidence="1" key="2">
    <citation type="submission" date="2016-10" db="EMBL/GenBank/DDBJ databases">
        <authorList>
            <person name="de Groot N.N."/>
        </authorList>
    </citation>
    <scope>NUCLEOTIDE SEQUENCE [LARGE SCALE GENOMIC DNA]</scope>
    <source>
        <strain evidence="1">DUS833</strain>
    </source>
</reference>
<dbReference type="STRING" id="157910.SAMN05445850_4167"/>
<protein>
    <submittedName>
        <fullName evidence="1">IS66 Orf2 like protein</fullName>
    </submittedName>
</protein>
<reference evidence="3" key="1">
    <citation type="submission" date="2016-10" db="EMBL/GenBank/DDBJ databases">
        <authorList>
            <person name="Varghese N."/>
            <person name="Submissions S."/>
        </authorList>
    </citation>
    <scope>NUCLEOTIDE SEQUENCE [LARGE SCALE GENOMIC DNA]</scope>
    <source>
        <strain evidence="3">DUS833</strain>
    </source>
</reference>
<name>A0A1H1J4M3_9BURK</name>
<gene>
    <name evidence="1" type="ORF">SAMN05445850_4167</name>
    <name evidence="2" type="ORF">SAMN05445850_7122</name>
</gene>
<accession>A0A1H1J4M3</accession>
<keyword evidence="3" id="KW-1185">Reference proteome</keyword>
<dbReference type="EMBL" id="FNKX01000003">
    <property type="protein sequence ID" value="SDR60088.1"/>
    <property type="molecule type" value="Genomic_DNA"/>
</dbReference>
<dbReference type="NCBIfam" id="NF033819">
    <property type="entry name" value="IS66_TnpB"/>
    <property type="match status" value="1"/>
</dbReference>
<dbReference type="Pfam" id="PF05717">
    <property type="entry name" value="TnpB_IS66"/>
    <property type="match status" value="1"/>
</dbReference>
<dbReference type="PANTHER" id="PTHR36455">
    <property type="match status" value="1"/>
</dbReference>
<dbReference type="AlphaFoldDB" id="A0A1H1J4M3"/>
<proteinExistence type="predicted"/>
<organism evidence="1 3">
    <name type="scientific">Paraburkholderia tuberum</name>
    <dbReference type="NCBI Taxonomy" id="157910"/>
    <lineage>
        <taxon>Bacteria</taxon>
        <taxon>Pseudomonadati</taxon>
        <taxon>Pseudomonadota</taxon>
        <taxon>Betaproteobacteria</taxon>
        <taxon>Burkholderiales</taxon>
        <taxon>Burkholderiaceae</taxon>
        <taxon>Paraburkholderia</taxon>
    </lineage>
</organism>
<evidence type="ECO:0000313" key="1">
    <source>
        <dbReference type="EMBL" id="SDR44914.1"/>
    </source>
</evidence>
<dbReference type="EMBL" id="FNKX01000002">
    <property type="protein sequence ID" value="SDR44914.1"/>
    <property type="molecule type" value="Genomic_DNA"/>
</dbReference>